<keyword evidence="1" id="KW-0812">Transmembrane</keyword>
<dbReference type="AlphaFoldDB" id="A0A9D2ADH0"/>
<protein>
    <submittedName>
        <fullName evidence="2">YwaF family protein</fullName>
    </submittedName>
</protein>
<feature type="transmembrane region" description="Helical" evidence="1">
    <location>
        <begin position="6"/>
        <end position="24"/>
    </location>
</feature>
<feature type="transmembrane region" description="Helical" evidence="1">
    <location>
        <begin position="167"/>
        <end position="185"/>
    </location>
</feature>
<keyword evidence="1" id="KW-0472">Membrane</keyword>
<feature type="transmembrane region" description="Helical" evidence="1">
    <location>
        <begin position="74"/>
        <end position="92"/>
    </location>
</feature>
<proteinExistence type="predicted"/>
<evidence type="ECO:0000313" key="2">
    <source>
        <dbReference type="EMBL" id="HIX04857.1"/>
    </source>
</evidence>
<feature type="transmembrane region" description="Helical" evidence="1">
    <location>
        <begin position="137"/>
        <end position="155"/>
    </location>
</feature>
<dbReference type="EMBL" id="DXFW01000004">
    <property type="protein sequence ID" value="HIX04857.1"/>
    <property type="molecule type" value="Genomic_DNA"/>
</dbReference>
<name>A0A9D2ADH0_9FIRM</name>
<reference evidence="2" key="2">
    <citation type="submission" date="2021-04" db="EMBL/GenBank/DDBJ databases">
        <authorList>
            <person name="Gilroy R."/>
        </authorList>
    </citation>
    <scope>NUCLEOTIDE SEQUENCE</scope>
    <source>
        <strain evidence="2">2239</strain>
    </source>
</reference>
<dbReference type="Proteomes" id="UP000824193">
    <property type="component" value="Unassembled WGS sequence"/>
</dbReference>
<gene>
    <name evidence="2" type="ORF">H9865_01915</name>
</gene>
<evidence type="ECO:0000256" key="1">
    <source>
        <dbReference type="SAM" id="Phobius"/>
    </source>
</evidence>
<evidence type="ECO:0000313" key="3">
    <source>
        <dbReference type="Proteomes" id="UP000824193"/>
    </source>
</evidence>
<feature type="transmembrane region" description="Helical" evidence="1">
    <location>
        <begin position="104"/>
        <end position="125"/>
    </location>
</feature>
<keyword evidence="1" id="KW-1133">Transmembrane helix</keyword>
<organism evidence="2 3">
    <name type="scientific">Candidatus Allofournierella pullicola</name>
    <dbReference type="NCBI Taxonomy" id="2838596"/>
    <lineage>
        <taxon>Bacteria</taxon>
        <taxon>Bacillati</taxon>
        <taxon>Bacillota</taxon>
        <taxon>Clostridia</taxon>
        <taxon>Eubacteriales</taxon>
        <taxon>Oscillospiraceae</taxon>
        <taxon>Allofournierella</taxon>
    </lineage>
</organism>
<reference evidence="2" key="1">
    <citation type="journal article" date="2021" name="PeerJ">
        <title>Extensive microbial diversity within the chicken gut microbiome revealed by metagenomics and culture.</title>
        <authorList>
            <person name="Gilroy R."/>
            <person name="Ravi A."/>
            <person name="Getino M."/>
            <person name="Pursley I."/>
            <person name="Horton D.L."/>
            <person name="Alikhan N.F."/>
            <person name="Baker D."/>
            <person name="Gharbi K."/>
            <person name="Hall N."/>
            <person name="Watson M."/>
            <person name="Adriaenssens E.M."/>
            <person name="Foster-Nyarko E."/>
            <person name="Jarju S."/>
            <person name="Secka A."/>
            <person name="Antonio M."/>
            <person name="Oren A."/>
            <person name="Chaudhuri R.R."/>
            <person name="La Ragione R."/>
            <person name="Hildebrand F."/>
            <person name="Pallen M.J."/>
        </authorList>
    </citation>
    <scope>NUCLEOTIDE SEQUENCE</scope>
    <source>
        <strain evidence="2">2239</strain>
    </source>
</reference>
<feature type="transmembrane region" description="Helical" evidence="1">
    <location>
        <begin position="33"/>
        <end position="54"/>
    </location>
</feature>
<accession>A0A9D2ADH0</accession>
<sequence length="260" mass="28619">MFTVYHFVWLAISAAVIAGALAFLQRRRPPLKSVLSVCCVLCVLSELVKDLSVIKMVPSADGSMLLPYMEMQHLPFHLCSIQILLIFFVRFARPGKARTTVLAFMYPTALIGAALALAMPSIFSSSIEVSQAFTHPLAYQFFLYHSMLVVLGAYIPLCGEVELRPKHYFSTLGILGALAMASLYLNSMFAAATYEDGELISVEYATNFFFTYKPPLPIPLTSVGQWLAYLAVICLLAAVLVGLCYLPVLRRAKKEAEAAS</sequence>
<feature type="transmembrane region" description="Helical" evidence="1">
    <location>
        <begin position="226"/>
        <end position="246"/>
    </location>
</feature>
<dbReference type="Pfam" id="PF14808">
    <property type="entry name" value="TMEM164"/>
    <property type="match status" value="1"/>
</dbReference>
<comment type="caution">
    <text evidence="2">The sequence shown here is derived from an EMBL/GenBank/DDBJ whole genome shotgun (WGS) entry which is preliminary data.</text>
</comment>